<evidence type="ECO:0000256" key="6">
    <source>
        <dbReference type="ARBA" id="ARBA00022679"/>
    </source>
</evidence>
<dbReference type="PANTHER" id="PTHR43538">
    <property type="entry name" value="ALPHA-IPM SYNTHASE/HOMOCITRATE SYNTHASE"/>
    <property type="match status" value="1"/>
</dbReference>
<evidence type="ECO:0000256" key="7">
    <source>
        <dbReference type="ARBA" id="ARBA00023304"/>
    </source>
</evidence>
<reference evidence="10" key="1">
    <citation type="submission" date="2020-05" db="EMBL/GenBank/DDBJ databases">
        <authorList>
            <person name="Chiriac C."/>
            <person name="Salcher M."/>
            <person name="Ghai R."/>
            <person name="Kavagutti S V."/>
        </authorList>
    </citation>
    <scope>NUCLEOTIDE SEQUENCE</scope>
</reference>
<dbReference type="InterPro" id="IPR000891">
    <property type="entry name" value="PYR_CT"/>
</dbReference>
<evidence type="ECO:0000259" key="9">
    <source>
        <dbReference type="PROSITE" id="PS50991"/>
    </source>
</evidence>
<evidence type="ECO:0000256" key="4">
    <source>
        <dbReference type="ARBA" id="ARBA00022605"/>
    </source>
</evidence>
<evidence type="ECO:0000313" key="10">
    <source>
        <dbReference type="EMBL" id="CAB4603999.1"/>
    </source>
</evidence>
<dbReference type="UniPathway" id="UPA00047">
    <property type="reaction ID" value="UER00066"/>
</dbReference>
<organism evidence="10">
    <name type="scientific">freshwater metagenome</name>
    <dbReference type="NCBI Taxonomy" id="449393"/>
    <lineage>
        <taxon>unclassified sequences</taxon>
        <taxon>metagenomes</taxon>
        <taxon>ecological metagenomes</taxon>
    </lineage>
</organism>
<dbReference type="InterPro" id="IPR036230">
    <property type="entry name" value="LeuA_allosteric_dom_sf"/>
</dbReference>
<dbReference type="GO" id="GO:0009097">
    <property type="term" value="P:isoleucine biosynthetic process"/>
    <property type="evidence" value="ECO:0007669"/>
    <property type="project" value="UniProtKB-UniPathway"/>
</dbReference>
<dbReference type="GO" id="GO:0003852">
    <property type="term" value="F:2-isopropylmalate synthase activity"/>
    <property type="evidence" value="ECO:0007669"/>
    <property type="project" value="InterPro"/>
</dbReference>
<comment type="pathway">
    <text evidence="1">Amino-acid biosynthesis; L-isoleucine biosynthesis; 2-oxobutanoate from pyruvate: step 1/3.</text>
</comment>
<evidence type="ECO:0000256" key="1">
    <source>
        <dbReference type="ARBA" id="ARBA00004743"/>
    </source>
</evidence>
<feature type="domain" description="Pyruvate carboxyltransferase" evidence="9">
    <location>
        <begin position="35"/>
        <end position="303"/>
    </location>
</feature>
<dbReference type="NCBIfam" id="TIGR00977">
    <property type="entry name" value="citramal_synth"/>
    <property type="match status" value="1"/>
</dbReference>
<dbReference type="InterPro" id="IPR054691">
    <property type="entry name" value="LeuA/HCS_post-cat"/>
</dbReference>
<dbReference type="GO" id="GO:0009098">
    <property type="term" value="P:L-leucine biosynthetic process"/>
    <property type="evidence" value="ECO:0007669"/>
    <property type="project" value="InterPro"/>
</dbReference>
<name>A0A6J6GW52_9ZZZZ</name>
<dbReference type="PROSITE" id="PS00815">
    <property type="entry name" value="AIPM_HOMOCIT_SYNTH_1"/>
    <property type="match status" value="1"/>
</dbReference>
<dbReference type="EMBL" id="CAEZUO010000031">
    <property type="protein sequence ID" value="CAB4603999.1"/>
    <property type="molecule type" value="Genomic_DNA"/>
</dbReference>
<dbReference type="AlphaFoldDB" id="A0A6J6GW52"/>
<dbReference type="GO" id="GO:0043714">
    <property type="term" value="F:(R)-citramalate synthase activity"/>
    <property type="evidence" value="ECO:0007669"/>
    <property type="project" value="UniProtKB-EC"/>
</dbReference>
<dbReference type="Pfam" id="PF22617">
    <property type="entry name" value="HCS_D2"/>
    <property type="match status" value="1"/>
</dbReference>
<evidence type="ECO:0000256" key="2">
    <source>
        <dbReference type="ARBA" id="ARBA00006154"/>
    </source>
</evidence>
<keyword evidence="6" id="KW-0808">Transferase</keyword>
<keyword evidence="4" id="KW-0028">Amino-acid biosynthesis</keyword>
<comment type="similarity">
    <text evidence="2">Belongs to the alpha-IPM synthase/homocitrate synthase family.</text>
</comment>
<dbReference type="InterPro" id="IPR005675">
    <property type="entry name" value="Citramal_synthase"/>
</dbReference>
<gene>
    <name evidence="10" type="ORF">UFOPK1827_00836</name>
    <name evidence="11" type="ORF">UFOPK2000_00563</name>
    <name evidence="12" type="ORF">UFOPK3708_00526</name>
</gene>
<evidence type="ECO:0000256" key="3">
    <source>
        <dbReference type="ARBA" id="ARBA00022325"/>
    </source>
</evidence>
<keyword evidence="5" id="KW-0412">Isoleucine biosynthesis</keyword>
<accession>A0A6J6GW52</accession>
<dbReference type="InterPro" id="IPR013785">
    <property type="entry name" value="Aldolase_TIM"/>
</dbReference>
<dbReference type="SUPFAM" id="SSF110921">
    <property type="entry name" value="2-isopropylmalate synthase LeuA, allosteric (dimerisation) domain"/>
    <property type="match status" value="1"/>
</dbReference>
<sequence>MAASFAGMFPVTRTGWSMSTKNGSTPELPLLPSSVEIFDTTLRDGAQFEGISLTVEDKLRVAEQLDWLGVRWIEGGYPQANPKDEEFFKRAPSELKLTNAELVAFGSTRRPAGKVDVDPTLAALVGAGTSTVCIVGKSWDFHVTEALRTTLDEGIAMVAESVAFLKAEGLRVFFDAEHFFDGYKANAEFALRVLEAAMVNGADCVVLCDTNGGSLPHEVQHIVSDVVSFVGGVTAVGIHTQNDSGCAVANSVAAVVGGATQVQGTINGYGERTGNANLMTVIPDLTLKLGVATLPEGHLERLTVVSHRVAELVNLPPHPADPFVGASAFAHKGGLHTSALGRAGGATYEHIDPSIVGNHTRVLVSDLGGRAGMAMKADEFGVELDDPSVAALSEELKQLEAEGWLFESADASLELRMRRATGWEQDFFEVEEYRVSSFHREDPTLPDGGLEVSTEATVKLLIAGEHVSASGEGNGPVNALDAAVRRALNGRFPALDRIHLTDFKVRVVDGGAATGAVVRVLIDSTNGDRVWTTVGVDSNVIEASWQALMDSIQFGLVHADDLAG</sequence>
<dbReference type="SUPFAM" id="SSF51569">
    <property type="entry name" value="Aldolase"/>
    <property type="match status" value="1"/>
</dbReference>
<dbReference type="Pfam" id="PF08502">
    <property type="entry name" value="LeuA_dimer"/>
    <property type="match status" value="1"/>
</dbReference>
<dbReference type="Gene3D" id="3.30.160.270">
    <property type="match status" value="1"/>
</dbReference>
<keyword evidence="7" id="KW-0100">Branched-chain amino acid biosynthesis</keyword>
<dbReference type="EMBL" id="CAFBNA010000019">
    <property type="protein sequence ID" value="CAB4925655.1"/>
    <property type="molecule type" value="Genomic_DNA"/>
</dbReference>
<dbReference type="Gene3D" id="3.20.20.70">
    <property type="entry name" value="Aldolase class I"/>
    <property type="match status" value="1"/>
</dbReference>
<dbReference type="InterPro" id="IPR013709">
    <property type="entry name" value="2-isopropylmalate_synth_dimer"/>
</dbReference>
<dbReference type="Pfam" id="PF00682">
    <property type="entry name" value="HMGL-like"/>
    <property type="match status" value="1"/>
</dbReference>
<dbReference type="CDD" id="cd07941">
    <property type="entry name" value="DRE_TIM_LeuA3"/>
    <property type="match status" value="1"/>
</dbReference>
<evidence type="ECO:0000256" key="8">
    <source>
        <dbReference type="ARBA" id="ARBA00034330"/>
    </source>
</evidence>
<dbReference type="Gene3D" id="1.10.238.260">
    <property type="match status" value="1"/>
</dbReference>
<dbReference type="SMART" id="SM00917">
    <property type="entry name" value="LeuA_dimer"/>
    <property type="match status" value="1"/>
</dbReference>
<protein>
    <recommendedName>
        <fullName evidence="3">(R)-citramalate synthase</fullName>
        <ecNumber evidence="8">2.3.3.21</ecNumber>
    </recommendedName>
</protein>
<evidence type="ECO:0000313" key="12">
    <source>
        <dbReference type="EMBL" id="CAB4925655.1"/>
    </source>
</evidence>
<dbReference type="EMBL" id="CAEZVK010000045">
    <property type="protein sequence ID" value="CAB4628531.1"/>
    <property type="molecule type" value="Genomic_DNA"/>
</dbReference>
<proteinExistence type="inferred from homology"/>
<evidence type="ECO:0000256" key="5">
    <source>
        <dbReference type="ARBA" id="ARBA00022624"/>
    </source>
</evidence>
<dbReference type="InterPro" id="IPR002034">
    <property type="entry name" value="AIPM/Hcit_synth_CS"/>
</dbReference>
<dbReference type="PANTHER" id="PTHR43538:SF1">
    <property type="entry name" value="(R)-CITRAMALATE SYNTHASE"/>
    <property type="match status" value="1"/>
</dbReference>
<dbReference type="EC" id="2.3.3.21" evidence="8"/>
<evidence type="ECO:0000313" key="11">
    <source>
        <dbReference type="EMBL" id="CAB4628531.1"/>
    </source>
</evidence>
<dbReference type="PROSITE" id="PS50991">
    <property type="entry name" value="PYR_CT"/>
    <property type="match status" value="1"/>
</dbReference>